<keyword evidence="4 6" id="KW-0689">Ribosomal protein</keyword>
<dbReference type="PROSITE" id="PS01169">
    <property type="entry name" value="RIBOSOMAL_L21"/>
    <property type="match status" value="1"/>
</dbReference>
<comment type="similarity">
    <text evidence="1 6 7">Belongs to the bacterial ribosomal protein bL21 family.</text>
</comment>
<reference evidence="8 9" key="1">
    <citation type="submission" date="2018-12" db="EMBL/GenBank/DDBJ databases">
        <authorList>
            <person name="Chong R.A."/>
        </authorList>
    </citation>
    <scope>NUCLEOTIDE SEQUENCE [LARGE SCALE GENOMIC DNA]</scope>
    <source>
        <strain evidence="8 9">Tca</strain>
    </source>
</reference>
<dbReference type="PANTHER" id="PTHR21349:SF0">
    <property type="entry name" value="LARGE RIBOSOMAL SUBUNIT PROTEIN BL21M"/>
    <property type="match status" value="1"/>
</dbReference>
<dbReference type="PANTHER" id="PTHR21349">
    <property type="entry name" value="50S RIBOSOMAL PROTEIN L21"/>
    <property type="match status" value="1"/>
</dbReference>
<dbReference type="GO" id="GO:0006412">
    <property type="term" value="P:translation"/>
    <property type="evidence" value="ECO:0007669"/>
    <property type="project" value="UniProtKB-UniRule"/>
</dbReference>
<dbReference type="NCBIfam" id="TIGR00061">
    <property type="entry name" value="L21"/>
    <property type="match status" value="1"/>
</dbReference>
<keyword evidence="9" id="KW-1185">Reference proteome</keyword>
<comment type="subunit">
    <text evidence="6">Part of the 50S ribosomal subunit. Contacts protein L20.</text>
</comment>
<reference evidence="8 9" key="2">
    <citation type="submission" date="2019-05" db="EMBL/GenBank/DDBJ databases">
        <title>Genome evolution of the obligate endosymbiont Buchnera aphidicola.</title>
        <authorList>
            <person name="Moran N.A."/>
        </authorList>
    </citation>
    <scope>NUCLEOTIDE SEQUENCE [LARGE SCALE GENOMIC DNA]</scope>
    <source>
        <strain evidence="8 9">Tca</strain>
    </source>
</reference>
<evidence type="ECO:0000313" key="8">
    <source>
        <dbReference type="EMBL" id="QCI26825.1"/>
    </source>
</evidence>
<evidence type="ECO:0000256" key="1">
    <source>
        <dbReference type="ARBA" id="ARBA00008563"/>
    </source>
</evidence>
<evidence type="ECO:0000256" key="2">
    <source>
        <dbReference type="ARBA" id="ARBA00022730"/>
    </source>
</evidence>
<dbReference type="EMBL" id="CP034852">
    <property type="protein sequence ID" value="QCI26825.1"/>
    <property type="molecule type" value="Genomic_DNA"/>
</dbReference>
<keyword evidence="2 6" id="KW-0699">rRNA-binding</keyword>
<dbReference type="GO" id="GO:1990904">
    <property type="term" value="C:ribonucleoprotein complex"/>
    <property type="evidence" value="ECO:0007669"/>
    <property type="project" value="UniProtKB-KW"/>
</dbReference>
<dbReference type="GO" id="GO:0005840">
    <property type="term" value="C:ribosome"/>
    <property type="evidence" value="ECO:0007669"/>
    <property type="project" value="UniProtKB-KW"/>
</dbReference>
<sequence length="103" mass="12021">MYAVFTSGGKQYKVSEGSIIKIEKLNIRIGSTIKIKKILMINDETNKKIGTPFLKKSYIHAIIDEHGKSKKINIIKFKRRKHYKKKQGHRQLFTKIRITKIHG</sequence>
<dbReference type="SUPFAM" id="SSF141091">
    <property type="entry name" value="L21p-like"/>
    <property type="match status" value="1"/>
</dbReference>
<evidence type="ECO:0000313" key="9">
    <source>
        <dbReference type="Proteomes" id="UP000298782"/>
    </source>
</evidence>
<keyword evidence="3 6" id="KW-0694">RNA-binding</keyword>
<name>A0A4D6YP11_9GAMM</name>
<dbReference type="RefSeq" id="WP_158353543.1">
    <property type="nucleotide sequence ID" value="NZ_CP034852.1"/>
</dbReference>
<evidence type="ECO:0000256" key="6">
    <source>
        <dbReference type="HAMAP-Rule" id="MF_01363"/>
    </source>
</evidence>
<organism evidence="8 9">
    <name type="scientific">Buchnera aphidicola</name>
    <name type="common">Thelaxes californica</name>
    <dbReference type="NCBI Taxonomy" id="1315998"/>
    <lineage>
        <taxon>Bacteria</taxon>
        <taxon>Pseudomonadati</taxon>
        <taxon>Pseudomonadota</taxon>
        <taxon>Gammaproteobacteria</taxon>
        <taxon>Enterobacterales</taxon>
        <taxon>Erwiniaceae</taxon>
        <taxon>Buchnera</taxon>
    </lineage>
</organism>
<dbReference type="Proteomes" id="UP000298782">
    <property type="component" value="Chromosome"/>
</dbReference>
<accession>A0A4D6YP11</accession>
<evidence type="ECO:0000256" key="7">
    <source>
        <dbReference type="RuleBase" id="RU000562"/>
    </source>
</evidence>
<dbReference type="InterPro" id="IPR001787">
    <property type="entry name" value="Ribosomal_bL21"/>
</dbReference>
<comment type="function">
    <text evidence="6 7">This protein binds to 23S rRNA in the presence of protein L20.</text>
</comment>
<protein>
    <recommendedName>
        <fullName evidence="6">Large ribosomal subunit protein bL21</fullName>
    </recommendedName>
</protein>
<dbReference type="GO" id="GO:0003735">
    <property type="term" value="F:structural constituent of ribosome"/>
    <property type="evidence" value="ECO:0007669"/>
    <property type="project" value="InterPro"/>
</dbReference>
<dbReference type="Pfam" id="PF00829">
    <property type="entry name" value="Ribosomal_L21p"/>
    <property type="match status" value="1"/>
</dbReference>
<evidence type="ECO:0000256" key="5">
    <source>
        <dbReference type="ARBA" id="ARBA00023274"/>
    </source>
</evidence>
<dbReference type="InterPro" id="IPR018258">
    <property type="entry name" value="Ribosomal_bL21_CS"/>
</dbReference>
<keyword evidence="5 6" id="KW-0687">Ribonucleoprotein</keyword>
<dbReference type="InterPro" id="IPR036164">
    <property type="entry name" value="bL21-like_sf"/>
</dbReference>
<proteinExistence type="inferred from homology"/>
<dbReference type="HAMAP" id="MF_01363">
    <property type="entry name" value="Ribosomal_bL21"/>
    <property type="match status" value="1"/>
</dbReference>
<dbReference type="AlphaFoldDB" id="A0A4D6YP11"/>
<gene>
    <name evidence="6 8" type="primary">rplU</name>
    <name evidence="8" type="ORF">D9V80_01490</name>
</gene>
<dbReference type="GO" id="GO:0005737">
    <property type="term" value="C:cytoplasm"/>
    <property type="evidence" value="ECO:0007669"/>
    <property type="project" value="UniProtKB-ARBA"/>
</dbReference>
<dbReference type="OrthoDB" id="9813334at2"/>
<dbReference type="GO" id="GO:0019843">
    <property type="term" value="F:rRNA binding"/>
    <property type="evidence" value="ECO:0007669"/>
    <property type="project" value="UniProtKB-UniRule"/>
</dbReference>
<evidence type="ECO:0000256" key="4">
    <source>
        <dbReference type="ARBA" id="ARBA00022980"/>
    </source>
</evidence>
<evidence type="ECO:0000256" key="3">
    <source>
        <dbReference type="ARBA" id="ARBA00022884"/>
    </source>
</evidence>
<dbReference type="InterPro" id="IPR028909">
    <property type="entry name" value="bL21-like"/>
</dbReference>